<dbReference type="EMBL" id="UINC01015936">
    <property type="protein sequence ID" value="SVA66739.1"/>
    <property type="molecule type" value="Genomic_DNA"/>
</dbReference>
<evidence type="ECO:0008006" key="3">
    <source>
        <dbReference type="Google" id="ProtNLM"/>
    </source>
</evidence>
<feature type="compositionally biased region" description="Polar residues" evidence="1">
    <location>
        <begin position="23"/>
        <end position="35"/>
    </location>
</feature>
<organism evidence="2">
    <name type="scientific">marine metagenome</name>
    <dbReference type="NCBI Taxonomy" id="408172"/>
    <lineage>
        <taxon>unclassified sequences</taxon>
        <taxon>metagenomes</taxon>
        <taxon>ecological metagenomes</taxon>
    </lineage>
</organism>
<proteinExistence type="predicted"/>
<evidence type="ECO:0000256" key="1">
    <source>
        <dbReference type="SAM" id="MobiDB-lite"/>
    </source>
</evidence>
<name>A0A381XPR1_9ZZZZ</name>
<evidence type="ECO:0000313" key="2">
    <source>
        <dbReference type="EMBL" id="SVA66739.1"/>
    </source>
</evidence>
<dbReference type="Gene3D" id="3.10.28.20">
    <property type="entry name" value="Acetamidase/Formamidase-like domains"/>
    <property type="match status" value="1"/>
</dbReference>
<dbReference type="AlphaFoldDB" id="A0A381XPR1"/>
<feature type="region of interest" description="Disordered" evidence="1">
    <location>
        <begin position="14"/>
        <end position="37"/>
    </location>
</feature>
<feature type="non-terminal residue" evidence="2">
    <location>
        <position position="183"/>
    </location>
</feature>
<sequence>MTFLTVFIIGCGGGSPPPRTSVDMPTQAQATNPQTPMDVPNWFMMTPEPDDEYAVYSTGEASSRKMAIATQKATQTARANLGQQVSAKVQSLVESMVEEAGMDENTQITEFFSESSKSVSDETLSGAIVLKKYPYQTSSGGYRVYVLMGLKREPFDNSVGKAIVSKVKENQEEAMYATFKKTQ</sequence>
<reference evidence="2" key="1">
    <citation type="submission" date="2018-05" db="EMBL/GenBank/DDBJ databases">
        <authorList>
            <person name="Lanie J.A."/>
            <person name="Ng W.-L."/>
            <person name="Kazmierczak K.M."/>
            <person name="Andrzejewski T.M."/>
            <person name="Davidsen T.M."/>
            <person name="Wayne K.J."/>
            <person name="Tettelin H."/>
            <person name="Glass J.I."/>
            <person name="Rusch D."/>
            <person name="Podicherti R."/>
            <person name="Tsui H.-C.T."/>
            <person name="Winkler M.E."/>
        </authorList>
    </citation>
    <scope>NUCLEOTIDE SEQUENCE</scope>
</reference>
<accession>A0A381XPR1</accession>
<gene>
    <name evidence="2" type="ORF">METZ01_LOCUS119593</name>
</gene>
<protein>
    <recommendedName>
        <fullName evidence="3">LPP20 lipoprotein</fullName>
    </recommendedName>
</protein>